<dbReference type="GO" id="GO:0043565">
    <property type="term" value="F:sequence-specific DNA binding"/>
    <property type="evidence" value="ECO:0007669"/>
    <property type="project" value="InterPro"/>
</dbReference>
<evidence type="ECO:0000256" key="2">
    <source>
        <dbReference type="ARBA" id="ARBA00023125"/>
    </source>
</evidence>
<dbReference type="Pfam" id="PF12833">
    <property type="entry name" value="HTH_18"/>
    <property type="match status" value="1"/>
</dbReference>
<dbReference type="Pfam" id="PF01965">
    <property type="entry name" value="DJ-1_PfpI"/>
    <property type="match status" value="1"/>
</dbReference>
<dbReference type="CDD" id="cd03137">
    <property type="entry name" value="GATase1_AraC_1"/>
    <property type="match status" value="1"/>
</dbReference>
<evidence type="ECO:0000256" key="3">
    <source>
        <dbReference type="ARBA" id="ARBA00023163"/>
    </source>
</evidence>
<dbReference type="InterPro" id="IPR018060">
    <property type="entry name" value="HTH_AraC"/>
</dbReference>
<evidence type="ECO:0000256" key="1">
    <source>
        <dbReference type="ARBA" id="ARBA00023015"/>
    </source>
</evidence>
<evidence type="ECO:0000313" key="5">
    <source>
        <dbReference type="EMBL" id="MUI15409.1"/>
    </source>
</evidence>
<reference evidence="5 6" key="1">
    <citation type="submission" date="2019-11" db="EMBL/GenBank/DDBJ databases">
        <title>Draft Genome Sequences of Six Type Strains of the Genus Massilia.</title>
        <authorList>
            <person name="Miess H."/>
            <person name="Frediansyah A."/>
            <person name="Goeker M."/>
            <person name="Gross H."/>
        </authorList>
    </citation>
    <scope>NUCLEOTIDE SEQUENCE [LARGE SCALE GENOMIC DNA]</scope>
    <source>
        <strain evidence="5 6">DSM 17513</strain>
    </source>
</reference>
<dbReference type="SUPFAM" id="SSF52317">
    <property type="entry name" value="Class I glutamine amidotransferase-like"/>
    <property type="match status" value="1"/>
</dbReference>
<dbReference type="GO" id="GO:0003700">
    <property type="term" value="F:DNA-binding transcription factor activity"/>
    <property type="evidence" value="ECO:0007669"/>
    <property type="project" value="InterPro"/>
</dbReference>
<dbReference type="PROSITE" id="PS01124">
    <property type="entry name" value="HTH_ARAC_FAMILY_2"/>
    <property type="match status" value="1"/>
</dbReference>
<dbReference type="PANTHER" id="PTHR43130">
    <property type="entry name" value="ARAC-FAMILY TRANSCRIPTIONAL REGULATOR"/>
    <property type="match status" value="1"/>
</dbReference>
<dbReference type="AlphaFoldDB" id="A0A6I3XGB8"/>
<dbReference type="InterPro" id="IPR029062">
    <property type="entry name" value="Class_I_gatase-like"/>
</dbReference>
<comment type="caution">
    <text evidence="5">The sequence shown here is derived from an EMBL/GenBank/DDBJ whole genome shotgun (WGS) entry which is preliminary data.</text>
</comment>
<protein>
    <submittedName>
        <fullName evidence="5">Helix-turn-helix domain-containing protein</fullName>
    </submittedName>
</protein>
<dbReference type="Gene3D" id="3.40.50.880">
    <property type="match status" value="1"/>
</dbReference>
<sequence length="323" mass="34722">MSAPSSPPLKIAVIAFDGITPFHLSVPCLVFGASLGAGPPRFEVEVCSAGEGPLQTAAGFEIATRRGLAALADADIVVMPAWHDDCRAAPEALLDALRRAHARGARVVGLCLGAFPLAEAGLLDGRTVATHWAAAEELARRHPRIIVDEEVLYVDEGDVLTSAGVAAGLDCCLHLLRRLCGAEAANGVARRLLVAPHRDGGQAQFIERPLPVSSSDGRFAQVLDWVARHPQREHGIDALAARAAMSRRSFTRHFRQATGTSFKQWLLNQRMAHARRLLESSNVSIEAVAEEAGFGTALSLRQHFRAVLRTSPSAYRKQFQAGR</sequence>
<dbReference type="InterPro" id="IPR009057">
    <property type="entry name" value="Homeodomain-like_sf"/>
</dbReference>
<dbReference type="OrthoDB" id="9794896at2"/>
<dbReference type="InterPro" id="IPR052158">
    <property type="entry name" value="INH-QAR"/>
</dbReference>
<dbReference type="PROSITE" id="PS00041">
    <property type="entry name" value="HTH_ARAC_FAMILY_1"/>
    <property type="match status" value="1"/>
</dbReference>
<dbReference type="SMART" id="SM00342">
    <property type="entry name" value="HTH_ARAC"/>
    <property type="match status" value="1"/>
</dbReference>
<keyword evidence="1" id="KW-0805">Transcription regulation</keyword>
<keyword evidence="6" id="KW-1185">Reference proteome</keyword>
<evidence type="ECO:0000259" key="4">
    <source>
        <dbReference type="PROSITE" id="PS01124"/>
    </source>
</evidence>
<gene>
    <name evidence="5" type="ORF">GJV26_23565</name>
</gene>
<dbReference type="PANTHER" id="PTHR43130:SF3">
    <property type="entry name" value="HTH-TYPE TRANSCRIPTIONAL REGULATOR RV1931C"/>
    <property type="match status" value="1"/>
</dbReference>
<dbReference type="SUPFAM" id="SSF46689">
    <property type="entry name" value="Homeodomain-like"/>
    <property type="match status" value="2"/>
</dbReference>
<dbReference type="InterPro" id="IPR018062">
    <property type="entry name" value="HTH_AraC-typ_CS"/>
</dbReference>
<name>A0A6I3XGB8_9BURK</name>
<accession>A0A6I3XGB8</accession>
<dbReference type="Proteomes" id="UP000431684">
    <property type="component" value="Unassembled WGS sequence"/>
</dbReference>
<proteinExistence type="predicted"/>
<evidence type="ECO:0000313" key="6">
    <source>
        <dbReference type="Proteomes" id="UP000431684"/>
    </source>
</evidence>
<keyword evidence="3" id="KW-0804">Transcription</keyword>
<organism evidence="5 6">
    <name type="scientific">Pseudoduganella dura</name>
    <dbReference type="NCBI Taxonomy" id="321982"/>
    <lineage>
        <taxon>Bacteria</taxon>
        <taxon>Pseudomonadati</taxon>
        <taxon>Pseudomonadota</taxon>
        <taxon>Betaproteobacteria</taxon>
        <taxon>Burkholderiales</taxon>
        <taxon>Oxalobacteraceae</taxon>
        <taxon>Telluria group</taxon>
        <taxon>Pseudoduganella</taxon>
    </lineage>
</organism>
<dbReference type="EMBL" id="WNWM01000002">
    <property type="protein sequence ID" value="MUI15409.1"/>
    <property type="molecule type" value="Genomic_DNA"/>
</dbReference>
<dbReference type="Gene3D" id="1.10.10.60">
    <property type="entry name" value="Homeodomain-like"/>
    <property type="match status" value="1"/>
</dbReference>
<dbReference type="InterPro" id="IPR002818">
    <property type="entry name" value="DJ-1/PfpI"/>
</dbReference>
<feature type="domain" description="HTH araC/xylS-type" evidence="4">
    <location>
        <begin position="220"/>
        <end position="318"/>
    </location>
</feature>
<keyword evidence="2" id="KW-0238">DNA-binding</keyword>